<dbReference type="AlphaFoldDB" id="A0A382IHN9"/>
<reference evidence="2" key="1">
    <citation type="submission" date="2018-05" db="EMBL/GenBank/DDBJ databases">
        <authorList>
            <person name="Lanie J.A."/>
            <person name="Ng W.-L."/>
            <person name="Kazmierczak K.M."/>
            <person name="Andrzejewski T.M."/>
            <person name="Davidsen T.M."/>
            <person name="Wayne K.J."/>
            <person name="Tettelin H."/>
            <person name="Glass J.I."/>
            <person name="Rusch D."/>
            <person name="Podicherti R."/>
            <person name="Tsui H.-C.T."/>
            <person name="Winkler M.E."/>
        </authorList>
    </citation>
    <scope>NUCLEOTIDE SEQUENCE</scope>
</reference>
<gene>
    <name evidence="2" type="ORF">METZ01_LOCUS252118</name>
</gene>
<protein>
    <submittedName>
        <fullName evidence="2">Uncharacterized protein</fullName>
    </submittedName>
</protein>
<evidence type="ECO:0000256" key="1">
    <source>
        <dbReference type="SAM" id="Phobius"/>
    </source>
</evidence>
<keyword evidence="1" id="KW-0812">Transmembrane</keyword>
<feature type="transmembrane region" description="Helical" evidence="1">
    <location>
        <begin position="7"/>
        <end position="27"/>
    </location>
</feature>
<keyword evidence="1" id="KW-1133">Transmembrane helix</keyword>
<feature type="transmembrane region" description="Helical" evidence="1">
    <location>
        <begin position="80"/>
        <end position="99"/>
    </location>
</feature>
<name>A0A382IHN9_9ZZZZ</name>
<keyword evidence="1" id="KW-0472">Membrane</keyword>
<accession>A0A382IHN9</accession>
<proteinExistence type="predicted"/>
<evidence type="ECO:0000313" key="2">
    <source>
        <dbReference type="EMBL" id="SVB99264.1"/>
    </source>
</evidence>
<feature type="transmembrane region" description="Helical" evidence="1">
    <location>
        <begin position="111"/>
        <end position="133"/>
    </location>
</feature>
<sequence length="138" mass="15365">MIEKFNGLIYLIIFIIHFIAYAVYAYRCVFATKSFLDQYGVDSTAAIMTRLFGSLFIGALLMALYIMFVRDGGVNGTWGFFNLIFMQNLSAFIVGVYTIKINKLGHTEKTTIEGIIAPGVLTLLSAILCYGLADKIYS</sequence>
<dbReference type="EMBL" id="UINC01067525">
    <property type="protein sequence ID" value="SVB99264.1"/>
    <property type="molecule type" value="Genomic_DNA"/>
</dbReference>
<feature type="transmembrane region" description="Helical" evidence="1">
    <location>
        <begin position="47"/>
        <end position="68"/>
    </location>
</feature>
<organism evidence="2">
    <name type="scientific">marine metagenome</name>
    <dbReference type="NCBI Taxonomy" id="408172"/>
    <lineage>
        <taxon>unclassified sequences</taxon>
        <taxon>metagenomes</taxon>
        <taxon>ecological metagenomes</taxon>
    </lineage>
</organism>